<reference evidence="1 2" key="1">
    <citation type="journal article" date="2014" name="BMC Genomics">
        <title>Comparative genome sequencing reveals chemotype-specific gene clusters in the toxigenic black mold Stachybotrys.</title>
        <authorList>
            <person name="Semeiks J."/>
            <person name="Borek D."/>
            <person name="Otwinowski Z."/>
            <person name="Grishin N.V."/>
        </authorList>
    </citation>
    <scope>NUCLEOTIDE SEQUENCE [LARGE SCALE GENOMIC DNA]</scope>
    <source>
        <strain evidence="2">CBS 109288 / IBT 7711</strain>
    </source>
</reference>
<evidence type="ECO:0000313" key="2">
    <source>
        <dbReference type="Proteomes" id="UP000028045"/>
    </source>
</evidence>
<gene>
    <name evidence="1" type="ORF">S7711_10668</name>
</gene>
<name>A0A084B8C2_STACB</name>
<evidence type="ECO:0000313" key="1">
    <source>
        <dbReference type="EMBL" id="KEY73801.1"/>
    </source>
</evidence>
<accession>A0A084B8C2</accession>
<dbReference type="EMBL" id="KL647752">
    <property type="protein sequence ID" value="KEY73801.1"/>
    <property type="molecule type" value="Genomic_DNA"/>
</dbReference>
<proteinExistence type="predicted"/>
<dbReference type="AlphaFoldDB" id="A0A084B8C2"/>
<dbReference type="HOGENOM" id="CLU_082198_0_0_1"/>
<dbReference type="OrthoDB" id="5153524at2759"/>
<dbReference type="Proteomes" id="UP000028045">
    <property type="component" value="Unassembled WGS sequence"/>
</dbReference>
<sequence length="295" mass="33605">MEFLIPPDGPFDAPLACHLHNPNFSVEDPYCNRGADPSNLSVHQIMSAGFTPDKVLIFDHTFRRDPVDGITAYPPDVLQVHESFTSETRSHMAAFVEVVWGAPVRERMKNTHRFEEFQLWGRYHGVSIFLEWEMDVSRLKRFVVFVAHPEAMIYGEPGTLGKKQDLHLEVAARLAQIHVRENFYERFYRPADHKFLSGSSRARRNALNEEAIAQLESVAEGSAPKSANGRQKRNTVPYLERKRLRQYPGILAYFDKEVEEGLAELDEEILSTECTLEEQKASTISHICSAVCTAN</sequence>
<keyword evidence="2" id="KW-1185">Reference proteome</keyword>
<protein>
    <submittedName>
        <fullName evidence="1">Uncharacterized protein</fullName>
    </submittedName>
</protein>
<organism evidence="1 2">
    <name type="scientific">Stachybotrys chartarum (strain CBS 109288 / IBT 7711)</name>
    <name type="common">Toxic black mold</name>
    <name type="synonym">Stilbospora chartarum</name>
    <dbReference type="NCBI Taxonomy" id="1280523"/>
    <lineage>
        <taxon>Eukaryota</taxon>
        <taxon>Fungi</taxon>
        <taxon>Dikarya</taxon>
        <taxon>Ascomycota</taxon>
        <taxon>Pezizomycotina</taxon>
        <taxon>Sordariomycetes</taxon>
        <taxon>Hypocreomycetidae</taxon>
        <taxon>Hypocreales</taxon>
        <taxon>Stachybotryaceae</taxon>
        <taxon>Stachybotrys</taxon>
    </lineage>
</organism>